<evidence type="ECO:0000313" key="2">
    <source>
        <dbReference type="Proteomes" id="UP000608754"/>
    </source>
</evidence>
<organism evidence="1 2">
    <name type="scientific">Faecalibacter rhinopitheci</name>
    <dbReference type="NCBI Taxonomy" id="2779678"/>
    <lineage>
        <taxon>Bacteria</taxon>
        <taxon>Pseudomonadati</taxon>
        <taxon>Bacteroidota</taxon>
        <taxon>Flavobacteriia</taxon>
        <taxon>Flavobacteriales</taxon>
        <taxon>Weeksellaceae</taxon>
        <taxon>Faecalibacter</taxon>
    </lineage>
</organism>
<dbReference type="RefSeq" id="WP_194183269.1">
    <property type="nucleotide sequence ID" value="NZ_JADGIK010000006.1"/>
</dbReference>
<evidence type="ECO:0000313" key="1">
    <source>
        <dbReference type="EMBL" id="MBF0597723.1"/>
    </source>
</evidence>
<comment type="caution">
    <text evidence="1">The sequence shown here is derived from an EMBL/GenBank/DDBJ whole genome shotgun (WGS) entry which is preliminary data.</text>
</comment>
<proteinExistence type="predicted"/>
<reference evidence="1" key="1">
    <citation type="submission" date="2020-10" db="EMBL/GenBank/DDBJ databases">
        <authorList>
            <person name="Lu T."/>
            <person name="Wang Q."/>
            <person name="Han X."/>
        </authorList>
    </citation>
    <scope>NUCLEOTIDE SEQUENCE</scope>
    <source>
        <strain evidence="1">WQ 117</strain>
    </source>
</reference>
<dbReference type="InterPro" id="IPR029063">
    <property type="entry name" value="SAM-dependent_MTases_sf"/>
</dbReference>
<dbReference type="CDD" id="cd02440">
    <property type="entry name" value="AdoMet_MTases"/>
    <property type="match status" value="1"/>
</dbReference>
<dbReference type="Gene3D" id="3.40.50.150">
    <property type="entry name" value="Vaccinia Virus protein VP39"/>
    <property type="match status" value="1"/>
</dbReference>
<dbReference type="SUPFAM" id="SSF53335">
    <property type="entry name" value="S-adenosyl-L-methionine-dependent methyltransferases"/>
    <property type="match status" value="1"/>
</dbReference>
<accession>A0A8J7FXZ2</accession>
<gene>
    <name evidence="1" type="ORF">IM532_09725</name>
</gene>
<evidence type="ECO:0008006" key="3">
    <source>
        <dbReference type="Google" id="ProtNLM"/>
    </source>
</evidence>
<keyword evidence="2" id="KW-1185">Reference proteome</keyword>
<dbReference type="Proteomes" id="UP000608754">
    <property type="component" value="Unassembled WGS sequence"/>
</dbReference>
<dbReference type="AlphaFoldDB" id="A0A8J7FXZ2"/>
<dbReference type="EMBL" id="JADGIK010000006">
    <property type="protein sequence ID" value="MBF0597723.1"/>
    <property type="molecule type" value="Genomic_DNA"/>
</dbReference>
<name>A0A8J7FXZ2_9FLAO</name>
<sequence length="335" mass="39477">MNTYQLYNSTYASKEVIKLDKKLKTIDFDALNIFEYNLSYIKNMKPTLFYFLQIYDYTTNLLIGNQDIKDQWIIDFGGGHGFLSIYLKMRGFNVIYCDFNAKSVETAQKIKAEIGFGPDYFIEGSYQEIVDFVQTKQLDVHYLISTDTIEHVYDLNEMIGCFSQLNKQLKMIFTTASNPENAIKSRKLRQSMVKYELEENLPLRKRFLKENYPEFDEATIQDLAKNSRGYRYIDLPDFVSHYLSTKQFKQLSIDGYNTCEPKYGEWLERILPLEDYQKLAKKYSFDLQINNGFYCQIDKFGMKGKVVQMLNRFNLKNNKSGQFLAPFITLKYSRS</sequence>
<protein>
    <recommendedName>
        <fullName evidence="3">Methyltransferase domain-containing protein</fullName>
    </recommendedName>
</protein>